<dbReference type="PANTHER" id="PTHR36503">
    <property type="entry name" value="BLR2520 PROTEIN"/>
    <property type="match status" value="1"/>
</dbReference>
<gene>
    <name evidence="2" type="ORF">J2S17_005772</name>
</gene>
<dbReference type="InterPro" id="IPR000408">
    <property type="entry name" value="Reg_chr_condens"/>
</dbReference>
<protein>
    <submittedName>
        <fullName evidence="2">Lactoylglutathione lyase</fullName>
    </submittedName>
</protein>
<name>A0ABU0ARB8_9BACI</name>
<dbReference type="InterPro" id="IPR004360">
    <property type="entry name" value="Glyas_Fos-R_dOase_dom"/>
</dbReference>
<dbReference type="EMBL" id="JAUSUB010000052">
    <property type="protein sequence ID" value="MDQ0273823.1"/>
    <property type="molecule type" value="Genomic_DNA"/>
</dbReference>
<reference evidence="2 3" key="1">
    <citation type="submission" date="2023-07" db="EMBL/GenBank/DDBJ databases">
        <title>Genomic Encyclopedia of Type Strains, Phase IV (KMG-IV): sequencing the most valuable type-strain genomes for metagenomic binning, comparative biology and taxonomic classification.</title>
        <authorList>
            <person name="Goeker M."/>
        </authorList>
    </citation>
    <scope>NUCLEOTIDE SEQUENCE [LARGE SCALE GENOMIC DNA]</scope>
    <source>
        <strain evidence="2 3">DSM 23494</strain>
    </source>
</reference>
<dbReference type="GO" id="GO:0016829">
    <property type="term" value="F:lyase activity"/>
    <property type="evidence" value="ECO:0007669"/>
    <property type="project" value="UniProtKB-KW"/>
</dbReference>
<dbReference type="InterPro" id="IPR029068">
    <property type="entry name" value="Glyas_Bleomycin-R_OHBP_Dase"/>
</dbReference>
<dbReference type="Pfam" id="PF00903">
    <property type="entry name" value="Glyoxalase"/>
    <property type="match status" value="1"/>
</dbReference>
<evidence type="ECO:0000313" key="2">
    <source>
        <dbReference type="EMBL" id="MDQ0273823.1"/>
    </source>
</evidence>
<evidence type="ECO:0000259" key="1">
    <source>
        <dbReference type="Pfam" id="PF00903"/>
    </source>
</evidence>
<dbReference type="Gene3D" id="3.10.180.10">
    <property type="entry name" value="2,3-Dihydroxybiphenyl 1,2-Dioxygenase, domain 1"/>
    <property type="match status" value="1"/>
</dbReference>
<keyword evidence="3" id="KW-1185">Reference proteome</keyword>
<dbReference type="SUPFAM" id="SSF54593">
    <property type="entry name" value="Glyoxalase/Bleomycin resistance protein/Dihydroxybiphenyl dioxygenase"/>
    <property type="match status" value="1"/>
</dbReference>
<dbReference type="PROSITE" id="PS00626">
    <property type="entry name" value="RCC1_2"/>
    <property type="match status" value="1"/>
</dbReference>
<evidence type="ECO:0000313" key="3">
    <source>
        <dbReference type="Proteomes" id="UP001238088"/>
    </source>
</evidence>
<comment type="caution">
    <text evidence="2">The sequence shown here is derived from an EMBL/GenBank/DDBJ whole genome shotgun (WGS) entry which is preliminary data.</text>
</comment>
<sequence length="133" mass="15040">MKPKIDMITVPVKSLEVSNKFYRDLIRVSEDQISSGDNHTAFLLDGGMSLVLFEHVAFAQMTDQKEDLIFSSLILTHTAESEAEVCEILQMAEQAGGIIIKKAIRDEWSFKGCFKDPDGHIWEILAWNNNQPI</sequence>
<dbReference type="PANTHER" id="PTHR36503:SF2">
    <property type="entry name" value="BLR2408 PROTEIN"/>
    <property type="match status" value="1"/>
</dbReference>
<feature type="domain" description="Glyoxalase/fosfomycin resistance/dioxygenase" evidence="1">
    <location>
        <begin position="4"/>
        <end position="124"/>
    </location>
</feature>
<keyword evidence="2" id="KW-0456">Lyase</keyword>
<proteinExistence type="predicted"/>
<accession>A0ABU0ARB8</accession>
<dbReference type="Proteomes" id="UP001238088">
    <property type="component" value="Unassembled WGS sequence"/>
</dbReference>
<organism evidence="2 3">
    <name type="scientific">Cytobacillus purgationiresistens</name>
    <dbReference type="NCBI Taxonomy" id="863449"/>
    <lineage>
        <taxon>Bacteria</taxon>
        <taxon>Bacillati</taxon>
        <taxon>Bacillota</taxon>
        <taxon>Bacilli</taxon>
        <taxon>Bacillales</taxon>
        <taxon>Bacillaceae</taxon>
        <taxon>Cytobacillus</taxon>
    </lineage>
</organism>
<dbReference type="RefSeq" id="WP_307480436.1">
    <property type="nucleotide sequence ID" value="NZ_JAUSUB010000052.1"/>
</dbReference>